<evidence type="ECO:0000256" key="1">
    <source>
        <dbReference type="SAM" id="MobiDB-lite"/>
    </source>
</evidence>
<sequence length="60" mass="7093">MKNARERITRGQWIEVAKRPPKSRDQQTTDRRNKQAGEEDQPKGYLRKKDEGQNKRPSSL</sequence>
<dbReference type="AlphaFoldDB" id="A0A0D0I4D6"/>
<gene>
    <name evidence="2" type="ORF">ST44_09480</name>
</gene>
<dbReference type="EMBL" id="JXQK01000065">
    <property type="protein sequence ID" value="KIP61608.1"/>
    <property type="molecule type" value="Genomic_DNA"/>
</dbReference>
<evidence type="ECO:0000313" key="2">
    <source>
        <dbReference type="EMBL" id="KIP61608.1"/>
    </source>
</evidence>
<name>A0A0D0I4D6_9BACT</name>
<evidence type="ECO:0000313" key="3">
    <source>
        <dbReference type="Proteomes" id="UP000032046"/>
    </source>
</evidence>
<feature type="compositionally biased region" description="Basic and acidic residues" evidence="1">
    <location>
        <begin position="16"/>
        <end position="54"/>
    </location>
</feature>
<dbReference type="Proteomes" id="UP000032046">
    <property type="component" value="Unassembled WGS sequence"/>
</dbReference>
<comment type="caution">
    <text evidence="2">The sequence shown here is derived from an EMBL/GenBank/DDBJ whole genome shotgun (WGS) entry which is preliminary data.</text>
</comment>
<protein>
    <submittedName>
        <fullName evidence="2">Uncharacterized protein</fullName>
    </submittedName>
</protein>
<proteinExistence type="predicted"/>
<reference evidence="2 3" key="1">
    <citation type="submission" date="2015-01" db="EMBL/GenBank/DDBJ databases">
        <title>Comparative genomics of non-oral Prevotella species.</title>
        <authorList>
            <person name="Accetto T."/>
            <person name="Nograsek B."/>
            <person name="Avgustin G."/>
        </authorList>
    </citation>
    <scope>NUCLEOTIDE SEQUENCE [LARGE SCALE GENOMIC DNA]</scope>
    <source>
        <strain evidence="2 3">P5-119</strain>
    </source>
</reference>
<keyword evidence="3" id="KW-1185">Reference proteome</keyword>
<organism evidence="2 3">
    <name type="scientific">Prevotella pectinovora</name>
    <dbReference type="NCBI Taxonomy" id="1602169"/>
    <lineage>
        <taxon>Bacteria</taxon>
        <taxon>Pseudomonadati</taxon>
        <taxon>Bacteroidota</taxon>
        <taxon>Bacteroidia</taxon>
        <taxon>Bacteroidales</taxon>
        <taxon>Prevotellaceae</taxon>
        <taxon>Prevotella</taxon>
    </lineage>
</organism>
<accession>A0A0D0I4D6</accession>
<feature type="region of interest" description="Disordered" evidence="1">
    <location>
        <begin position="1"/>
        <end position="60"/>
    </location>
</feature>